<keyword evidence="2" id="KW-0548">Nucleotidyltransferase</keyword>
<dbReference type="SUPFAM" id="SSF69572">
    <property type="entry name" value="Activating enzymes of the ubiquitin-like proteins"/>
    <property type="match status" value="1"/>
</dbReference>
<organism evidence="2 3">
    <name type="scientific">Stieleria maiorica</name>
    <dbReference type="NCBI Taxonomy" id="2795974"/>
    <lineage>
        <taxon>Bacteria</taxon>
        <taxon>Pseudomonadati</taxon>
        <taxon>Planctomycetota</taxon>
        <taxon>Planctomycetia</taxon>
        <taxon>Pirellulales</taxon>
        <taxon>Pirellulaceae</taxon>
        <taxon>Stieleria</taxon>
    </lineage>
</organism>
<evidence type="ECO:0000313" key="3">
    <source>
        <dbReference type="Proteomes" id="UP000321353"/>
    </source>
</evidence>
<dbReference type="PANTHER" id="PTHR10953">
    <property type="entry name" value="UBIQUITIN-ACTIVATING ENZYME E1"/>
    <property type="match status" value="1"/>
</dbReference>
<dbReference type="GO" id="GO:0061605">
    <property type="term" value="F:molybdopterin-synthase adenylyltransferase activity"/>
    <property type="evidence" value="ECO:0007669"/>
    <property type="project" value="UniProtKB-EC"/>
</dbReference>
<dbReference type="AlphaFoldDB" id="A0A5B9MP73"/>
<dbReference type="InterPro" id="IPR045886">
    <property type="entry name" value="ThiF/MoeB/HesA"/>
</dbReference>
<evidence type="ECO:0000259" key="1">
    <source>
        <dbReference type="Pfam" id="PF00899"/>
    </source>
</evidence>
<gene>
    <name evidence="2" type="primary">moeB_4</name>
    <name evidence="2" type="ORF">Mal15_58260</name>
</gene>
<dbReference type="Proteomes" id="UP000321353">
    <property type="component" value="Chromosome"/>
</dbReference>
<keyword evidence="2" id="KW-0808">Transferase</keyword>
<feature type="domain" description="THIF-type NAD/FAD binding fold" evidence="1">
    <location>
        <begin position="16"/>
        <end position="245"/>
    </location>
</feature>
<dbReference type="PANTHER" id="PTHR10953:SF102">
    <property type="entry name" value="ADENYLYLTRANSFERASE AND SULFURTRANSFERASE MOCS3"/>
    <property type="match status" value="1"/>
</dbReference>
<dbReference type="EC" id="2.7.7.80" evidence="2"/>
<proteinExistence type="predicted"/>
<evidence type="ECO:0000313" key="2">
    <source>
        <dbReference type="EMBL" id="QEG01747.1"/>
    </source>
</evidence>
<dbReference type="InterPro" id="IPR000594">
    <property type="entry name" value="ThiF_NAD_FAD-bd"/>
</dbReference>
<sequence length="259" mass="28393">MPTPVPLTDEERATYEWQMWVPDFGESGQEKLKAASVMISRVGGVGSVVAYELAAAGVGKLVLAHAGNVKPSDLNRQLLMTHDWIGKPRIESIRRRLLELNPRLEIVAVGENVSQANAADLVAQSDIIVDCAPLFPERFAMNEQAVLQNKPMVECAMYELEAHVTTLVPGRSACLRCLFPEQPPTWTRQFPVFGAVSGTVACMAAMETIKTIAGIGQPLVNRLLKMDLRDMSFHRLNVNRRPECPTCGHLPHAPSTAVS</sequence>
<dbReference type="Pfam" id="PF00899">
    <property type="entry name" value="ThiF"/>
    <property type="match status" value="1"/>
</dbReference>
<dbReference type="EMBL" id="CP036264">
    <property type="protein sequence ID" value="QEG01747.1"/>
    <property type="molecule type" value="Genomic_DNA"/>
</dbReference>
<protein>
    <submittedName>
        <fullName evidence="2">Molybdopterin-synthase adenylyltransferase</fullName>
        <ecNumber evidence="2">2.7.7.80</ecNumber>
    </submittedName>
</protein>
<name>A0A5B9MP73_9BACT</name>
<dbReference type="Gene3D" id="3.40.50.720">
    <property type="entry name" value="NAD(P)-binding Rossmann-like Domain"/>
    <property type="match status" value="1"/>
</dbReference>
<dbReference type="GO" id="GO:0008641">
    <property type="term" value="F:ubiquitin-like modifier activating enzyme activity"/>
    <property type="evidence" value="ECO:0007669"/>
    <property type="project" value="InterPro"/>
</dbReference>
<keyword evidence="3" id="KW-1185">Reference proteome</keyword>
<reference evidence="2 3" key="1">
    <citation type="submission" date="2019-02" db="EMBL/GenBank/DDBJ databases">
        <title>Planctomycetal bacteria perform biofilm scaping via a novel small molecule.</title>
        <authorList>
            <person name="Jeske O."/>
            <person name="Boedeker C."/>
            <person name="Wiegand S."/>
            <person name="Breitling P."/>
            <person name="Kallscheuer N."/>
            <person name="Jogler M."/>
            <person name="Rohde M."/>
            <person name="Petersen J."/>
            <person name="Medema M.H."/>
            <person name="Surup F."/>
            <person name="Jogler C."/>
        </authorList>
    </citation>
    <scope>NUCLEOTIDE SEQUENCE [LARGE SCALE GENOMIC DNA]</scope>
    <source>
        <strain evidence="2 3">Mal15</strain>
    </source>
</reference>
<dbReference type="KEGG" id="smam:Mal15_58260"/>
<dbReference type="GO" id="GO:0005737">
    <property type="term" value="C:cytoplasm"/>
    <property type="evidence" value="ECO:0007669"/>
    <property type="project" value="TreeGrafter"/>
</dbReference>
<accession>A0A5B9MP73</accession>
<dbReference type="GO" id="GO:0004792">
    <property type="term" value="F:thiosulfate-cyanide sulfurtransferase activity"/>
    <property type="evidence" value="ECO:0007669"/>
    <property type="project" value="TreeGrafter"/>
</dbReference>
<dbReference type="InterPro" id="IPR035985">
    <property type="entry name" value="Ubiquitin-activating_enz"/>
</dbReference>
<dbReference type="RefSeq" id="WP_147870781.1">
    <property type="nucleotide sequence ID" value="NZ_CP036264.1"/>
</dbReference>
<dbReference type="CDD" id="cd00757">
    <property type="entry name" value="ThiF_MoeB_HesA_family"/>
    <property type="match status" value="1"/>
</dbReference>